<dbReference type="InterPro" id="IPR044822">
    <property type="entry name" value="Myb_DNA-bind_4"/>
</dbReference>
<comment type="caution">
    <text evidence="3">The sequence shown here is derived from an EMBL/GenBank/DDBJ whole genome shotgun (WGS) entry which is preliminary data.</text>
</comment>
<name>A0AAV6FXP2_9TELE</name>
<dbReference type="PANTHER" id="PTHR38709:SF1">
    <property type="entry name" value="DREBRIN"/>
    <property type="match status" value="1"/>
</dbReference>
<organism evidence="3 4">
    <name type="scientific">Alosa alosa</name>
    <name type="common">allis shad</name>
    <dbReference type="NCBI Taxonomy" id="278164"/>
    <lineage>
        <taxon>Eukaryota</taxon>
        <taxon>Metazoa</taxon>
        <taxon>Chordata</taxon>
        <taxon>Craniata</taxon>
        <taxon>Vertebrata</taxon>
        <taxon>Euteleostomi</taxon>
        <taxon>Actinopterygii</taxon>
        <taxon>Neopterygii</taxon>
        <taxon>Teleostei</taxon>
        <taxon>Clupei</taxon>
        <taxon>Clupeiformes</taxon>
        <taxon>Clupeoidei</taxon>
        <taxon>Clupeidae</taxon>
        <taxon>Alosa</taxon>
    </lineage>
</organism>
<dbReference type="EMBL" id="JADWDJ010000017">
    <property type="protein sequence ID" value="KAG5267548.1"/>
    <property type="molecule type" value="Genomic_DNA"/>
</dbReference>
<dbReference type="PANTHER" id="PTHR38709">
    <property type="entry name" value="SI:CH73-193C12.2-RELATED"/>
    <property type="match status" value="1"/>
</dbReference>
<sequence>MEDHALYSAPPTPLPADSSPSPSPVSVRPMSNTESTYKLSEADLPTFVKLRASNRALFTGRRNSSKLAWRTILKEMGLQGKMSAWQAMKKWDNLKNRYKELKNPPPGVTVPPESWRWFKLMDDAMEGRLEGSAKVLSITSVLTSNDDEFLPSKRPSSKRHRGVEGDEEATGSQPELLLNAYDLWGSGVTGDVVQEMESDRRDIEQERAQLDSDRALMEKEHEVLERERMVLERERAGLQRELAALDRDRAALERERASVERDRAQLDWKMAQLEKERAKLEREKIDIHRDRTNGGTSTPEEIKEVELDAEQLERRQRFLV</sequence>
<accession>A0AAV6FXP2</accession>
<evidence type="ECO:0000256" key="1">
    <source>
        <dbReference type="SAM" id="MobiDB-lite"/>
    </source>
</evidence>
<reference evidence="3 4" key="1">
    <citation type="submission" date="2020-10" db="EMBL/GenBank/DDBJ databases">
        <title>Chromosome-scale genome assembly of the Allis shad, Alosa alosa.</title>
        <authorList>
            <person name="Margot Z."/>
            <person name="Christophe K."/>
            <person name="Cabau C."/>
            <person name="Louis A."/>
            <person name="Berthelot C."/>
            <person name="Parey E."/>
            <person name="Roest Crollius H."/>
            <person name="Montfort J."/>
            <person name="Robinson-Rechavi M."/>
            <person name="Bucao C."/>
            <person name="Bouchez O."/>
            <person name="Gislard M."/>
            <person name="Lluch J."/>
            <person name="Milhes M."/>
            <person name="Lampietro C."/>
            <person name="Lopez Roques C."/>
            <person name="Donnadieu C."/>
            <person name="Braasch I."/>
            <person name="Desvignes T."/>
            <person name="Postlethwait J."/>
            <person name="Bobe J."/>
            <person name="Guiguen Y."/>
        </authorList>
    </citation>
    <scope>NUCLEOTIDE SEQUENCE [LARGE SCALE GENOMIC DNA]</scope>
    <source>
        <strain evidence="3">M-15738</strain>
        <tissue evidence="3">Blood</tissue>
    </source>
</reference>
<dbReference type="AlphaFoldDB" id="A0AAV6FXP2"/>
<dbReference type="Pfam" id="PF13837">
    <property type="entry name" value="Myb_DNA-bind_4"/>
    <property type="match status" value="1"/>
</dbReference>
<feature type="compositionally biased region" description="Low complexity" evidence="1">
    <location>
        <begin position="15"/>
        <end position="31"/>
    </location>
</feature>
<protein>
    <recommendedName>
        <fullName evidence="2">Myb/SANT-like DNA-binding domain-containing protein</fullName>
    </recommendedName>
</protein>
<evidence type="ECO:0000313" key="4">
    <source>
        <dbReference type="Proteomes" id="UP000823561"/>
    </source>
</evidence>
<dbReference type="GO" id="GO:0005856">
    <property type="term" value="C:cytoskeleton"/>
    <property type="evidence" value="ECO:0007669"/>
    <property type="project" value="TreeGrafter"/>
</dbReference>
<evidence type="ECO:0000313" key="3">
    <source>
        <dbReference type="EMBL" id="KAG5267548.1"/>
    </source>
</evidence>
<feature type="region of interest" description="Disordered" evidence="1">
    <location>
        <begin position="1"/>
        <end position="34"/>
    </location>
</feature>
<evidence type="ECO:0000259" key="2">
    <source>
        <dbReference type="Pfam" id="PF13837"/>
    </source>
</evidence>
<keyword evidence="4" id="KW-1185">Reference proteome</keyword>
<feature type="domain" description="Myb/SANT-like DNA-binding" evidence="2">
    <location>
        <begin position="41"/>
        <end position="123"/>
    </location>
</feature>
<gene>
    <name evidence="3" type="ORF">AALO_G00222960</name>
</gene>
<feature type="region of interest" description="Disordered" evidence="1">
    <location>
        <begin position="146"/>
        <end position="172"/>
    </location>
</feature>
<feature type="region of interest" description="Disordered" evidence="1">
    <location>
        <begin position="285"/>
        <end position="307"/>
    </location>
</feature>
<dbReference type="Proteomes" id="UP000823561">
    <property type="component" value="Chromosome 17"/>
</dbReference>
<proteinExistence type="predicted"/>